<dbReference type="InterPro" id="IPR002912">
    <property type="entry name" value="ACT_dom"/>
</dbReference>
<keyword evidence="4" id="KW-0456">Lyase</keyword>
<dbReference type="InterPro" id="IPR001926">
    <property type="entry name" value="TrpB-like_PALP"/>
</dbReference>
<feature type="domain" description="ACT" evidence="6">
    <location>
        <begin position="340"/>
        <end position="414"/>
    </location>
</feature>
<dbReference type="InterPro" id="IPR050147">
    <property type="entry name" value="Ser/Thr_Dehydratase"/>
</dbReference>
<dbReference type="GO" id="GO:0030170">
    <property type="term" value="F:pyridoxal phosphate binding"/>
    <property type="evidence" value="ECO:0007669"/>
    <property type="project" value="InterPro"/>
</dbReference>
<dbReference type="FunFam" id="3.40.50.1100:FF:000007">
    <property type="entry name" value="L-threonine dehydratase catabolic TdcB"/>
    <property type="match status" value="1"/>
</dbReference>
<dbReference type="CDD" id="cd01562">
    <property type="entry name" value="Thr-dehyd"/>
    <property type="match status" value="1"/>
</dbReference>
<dbReference type="PROSITE" id="PS51671">
    <property type="entry name" value="ACT"/>
    <property type="match status" value="1"/>
</dbReference>
<dbReference type="GO" id="GO:0006567">
    <property type="term" value="P:L-threonine catabolic process"/>
    <property type="evidence" value="ECO:0007669"/>
    <property type="project" value="InterPro"/>
</dbReference>
<organism evidence="7 8">
    <name type="scientific">Malaciobacter marinus</name>
    <dbReference type="NCBI Taxonomy" id="505249"/>
    <lineage>
        <taxon>Bacteria</taxon>
        <taxon>Pseudomonadati</taxon>
        <taxon>Campylobacterota</taxon>
        <taxon>Epsilonproteobacteria</taxon>
        <taxon>Campylobacterales</taxon>
        <taxon>Arcobacteraceae</taxon>
        <taxon>Malaciobacter</taxon>
    </lineage>
</organism>
<dbReference type="PROSITE" id="PS00165">
    <property type="entry name" value="DEHYDRATASE_SER_THR"/>
    <property type="match status" value="1"/>
</dbReference>
<comment type="similarity">
    <text evidence="2">Belongs to the serine/threonine dehydratase family.</text>
</comment>
<evidence type="ECO:0000259" key="6">
    <source>
        <dbReference type="PROSITE" id="PS51671"/>
    </source>
</evidence>
<evidence type="ECO:0000256" key="5">
    <source>
        <dbReference type="ARBA" id="ARBA00049406"/>
    </source>
</evidence>
<dbReference type="Gene3D" id="3.40.50.1100">
    <property type="match status" value="2"/>
</dbReference>
<dbReference type="Proteomes" id="UP000239861">
    <property type="component" value="Unassembled WGS sequence"/>
</dbReference>
<protein>
    <submittedName>
        <fullName evidence="7">Threonine dehydratase</fullName>
    </submittedName>
</protein>
<evidence type="ECO:0000313" key="8">
    <source>
        <dbReference type="Proteomes" id="UP000239861"/>
    </source>
</evidence>
<dbReference type="NCBIfam" id="TIGR01127">
    <property type="entry name" value="ilvA_1Cterm"/>
    <property type="match status" value="1"/>
</dbReference>
<evidence type="ECO:0000256" key="2">
    <source>
        <dbReference type="ARBA" id="ARBA00010869"/>
    </source>
</evidence>
<dbReference type="GO" id="GO:0006565">
    <property type="term" value="P:L-serine catabolic process"/>
    <property type="evidence" value="ECO:0007669"/>
    <property type="project" value="TreeGrafter"/>
</dbReference>
<gene>
    <name evidence="7" type="ORF">B0F89_11329</name>
</gene>
<evidence type="ECO:0000256" key="1">
    <source>
        <dbReference type="ARBA" id="ARBA00001933"/>
    </source>
</evidence>
<evidence type="ECO:0000313" key="7">
    <source>
        <dbReference type="EMBL" id="PPK61033.1"/>
    </source>
</evidence>
<dbReference type="InterPro" id="IPR036052">
    <property type="entry name" value="TrpB-like_PALP_sf"/>
</dbReference>
<dbReference type="GO" id="GO:0009097">
    <property type="term" value="P:isoleucine biosynthetic process"/>
    <property type="evidence" value="ECO:0007669"/>
    <property type="project" value="TreeGrafter"/>
</dbReference>
<dbReference type="PANTHER" id="PTHR48078:SF6">
    <property type="entry name" value="L-THREONINE DEHYDRATASE CATABOLIC TDCB"/>
    <property type="match status" value="1"/>
</dbReference>
<dbReference type="InterPro" id="IPR044561">
    <property type="entry name" value="ACT_ThrD-II-like"/>
</dbReference>
<dbReference type="SUPFAM" id="SSF53686">
    <property type="entry name" value="Tryptophan synthase beta subunit-like PLP-dependent enzymes"/>
    <property type="match status" value="1"/>
</dbReference>
<dbReference type="PANTHER" id="PTHR48078">
    <property type="entry name" value="THREONINE DEHYDRATASE, MITOCHONDRIAL-RELATED"/>
    <property type="match status" value="1"/>
</dbReference>
<dbReference type="Pfam" id="PF00291">
    <property type="entry name" value="PALP"/>
    <property type="match status" value="1"/>
</dbReference>
<accession>A0AB36ZYA6</accession>
<reference evidence="7 8" key="1">
    <citation type="submission" date="2018-02" db="EMBL/GenBank/DDBJ databases">
        <title>Subsurface microbial communities from deep shales in Ohio and West Virginia, USA.</title>
        <authorList>
            <person name="Wrighton K."/>
        </authorList>
    </citation>
    <scope>NUCLEOTIDE SEQUENCE [LARGE SCALE GENOMIC DNA]</scope>
    <source>
        <strain evidence="7 8">MARC-MIP3H16</strain>
    </source>
</reference>
<dbReference type="AlphaFoldDB" id="A0AB36ZYA6"/>
<comment type="cofactor">
    <cofactor evidence="1">
        <name>pyridoxal 5'-phosphate</name>
        <dbReference type="ChEBI" id="CHEBI:597326"/>
    </cofactor>
</comment>
<dbReference type="GO" id="GO:0003941">
    <property type="term" value="F:L-serine ammonia-lyase activity"/>
    <property type="evidence" value="ECO:0007669"/>
    <property type="project" value="UniProtKB-EC"/>
</dbReference>
<name>A0AB36ZYA6_9BACT</name>
<dbReference type="InterPro" id="IPR000634">
    <property type="entry name" value="Ser/Thr_deHydtase_PyrdxlP-BS"/>
</dbReference>
<dbReference type="InterPro" id="IPR005789">
    <property type="entry name" value="Thr_deHydtase_catblc"/>
</dbReference>
<comment type="catalytic activity">
    <reaction evidence="5">
        <text>L-serine = pyruvate + NH4(+)</text>
        <dbReference type="Rhea" id="RHEA:19169"/>
        <dbReference type="ChEBI" id="CHEBI:15361"/>
        <dbReference type="ChEBI" id="CHEBI:28938"/>
        <dbReference type="ChEBI" id="CHEBI:33384"/>
        <dbReference type="EC" id="4.3.1.17"/>
    </reaction>
</comment>
<keyword evidence="3" id="KW-0663">Pyridoxal phosphate</keyword>
<proteinExistence type="inferred from homology"/>
<dbReference type="CDD" id="cd04886">
    <property type="entry name" value="ACT_ThrD-II-like"/>
    <property type="match status" value="1"/>
</dbReference>
<dbReference type="EMBL" id="PTIW01000013">
    <property type="protein sequence ID" value="PPK61033.1"/>
    <property type="molecule type" value="Genomic_DNA"/>
</dbReference>
<comment type="caution">
    <text evidence="7">The sequence shown here is derived from an EMBL/GenBank/DDBJ whole genome shotgun (WGS) entry which is preliminary data.</text>
</comment>
<evidence type="ECO:0000256" key="3">
    <source>
        <dbReference type="ARBA" id="ARBA00022898"/>
    </source>
</evidence>
<evidence type="ECO:0000256" key="4">
    <source>
        <dbReference type="ARBA" id="ARBA00023239"/>
    </source>
</evidence>
<dbReference type="GO" id="GO:0004794">
    <property type="term" value="F:threonine deaminase activity"/>
    <property type="evidence" value="ECO:0007669"/>
    <property type="project" value="InterPro"/>
</dbReference>
<sequence length="414" mass="45024">MILFAKISIKVKRMITIDHINEAKKNLENVAQCTPLTKAPILSEIFNSEIYLKKENLQLTGSFKLRGAYNRIANLPEEKRAKGVVAASAGNHAQGLAYAAMKFNCDATIFMPEATPLTKVSGVKSFGANVVLHGENFDEAYAAAMEFKEKKQCEFIHPFADDDVIAGQGTIALEILQKVPDLKQIVVPIGGGGLIAGIAIAAKSINPDIKIIGVVASGARGMKESYKSHMPIDSASVRTIADGIAVKNVNPKLLDIIIDYVDHIVEVSDTEIANAILFLLEKHKLVVEGAGAAATAAIMHDKIEMDDSKVCAIVSGGNIDVTMLSQIIEKGLVKSYRKLNLVVTLRDKPGALTHLSQIFQDCSANIVQIDYDRDSIKLEFGEALVTIALETKGEDHQKEIKDKLKENGYRFKQI</sequence>